<evidence type="ECO:0000256" key="15">
    <source>
        <dbReference type="ARBA" id="ARBA00023319"/>
    </source>
</evidence>
<dbReference type="SMART" id="SM00209">
    <property type="entry name" value="TSP1"/>
    <property type="match status" value="8"/>
</dbReference>
<feature type="chain" id="PRO_5042196051" description="Semaphorin-2A" evidence="20">
    <location>
        <begin position="21"/>
        <end position="1585"/>
    </location>
</feature>
<evidence type="ECO:0000256" key="12">
    <source>
        <dbReference type="ARBA" id="ARBA00023136"/>
    </source>
</evidence>
<comment type="similarity">
    <text evidence="3">Belongs to the semaphorin family.</text>
</comment>
<evidence type="ECO:0000256" key="7">
    <source>
        <dbReference type="ARBA" id="ARBA00022729"/>
    </source>
</evidence>
<evidence type="ECO:0000256" key="5">
    <source>
        <dbReference type="ARBA" id="ARBA00022525"/>
    </source>
</evidence>
<dbReference type="PANTHER" id="PTHR11036">
    <property type="entry name" value="SEMAPHORIN"/>
    <property type="match status" value="1"/>
</dbReference>
<evidence type="ECO:0000256" key="10">
    <source>
        <dbReference type="ARBA" id="ARBA00022902"/>
    </source>
</evidence>
<dbReference type="Pfam" id="PF23260">
    <property type="entry name" value="TSP1_2"/>
    <property type="match status" value="1"/>
</dbReference>
<dbReference type="GO" id="GO:0045499">
    <property type="term" value="F:chemorepellent activity"/>
    <property type="evidence" value="ECO:0007669"/>
    <property type="project" value="TreeGrafter"/>
</dbReference>
<feature type="transmembrane region" description="Helical" evidence="19">
    <location>
        <begin position="1443"/>
        <end position="1470"/>
    </location>
</feature>
<comment type="subcellular location">
    <subcellularLocation>
        <location evidence="1">Membrane</location>
        <topology evidence="1">Single-pass membrane protein</topology>
    </subcellularLocation>
    <subcellularLocation>
        <location evidence="2">Secreted</location>
    </subcellularLocation>
</comment>
<feature type="signal peptide" evidence="20">
    <location>
        <begin position="1"/>
        <end position="20"/>
    </location>
</feature>
<dbReference type="GO" id="GO:0005576">
    <property type="term" value="C:extracellular region"/>
    <property type="evidence" value="ECO:0007669"/>
    <property type="project" value="UniProtKB-SubCell"/>
</dbReference>
<dbReference type="Pfam" id="PF00090">
    <property type="entry name" value="TSP_1"/>
    <property type="match status" value="3"/>
</dbReference>
<keyword evidence="7 20" id="KW-0732">Signal</keyword>
<keyword evidence="6 19" id="KW-0812">Transmembrane</keyword>
<evidence type="ECO:0000256" key="17">
    <source>
        <dbReference type="PROSITE-ProRule" id="PRU00352"/>
    </source>
</evidence>
<keyword evidence="9" id="KW-0221">Differentiation</keyword>
<evidence type="ECO:0000256" key="8">
    <source>
        <dbReference type="ARBA" id="ARBA00022737"/>
    </source>
</evidence>
<keyword evidence="11 19" id="KW-1133">Transmembrane helix</keyword>
<dbReference type="SMART" id="SM00423">
    <property type="entry name" value="PSI"/>
    <property type="match status" value="1"/>
</dbReference>
<keyword evidence="14" id="KW-0325">Glycoprotein</keyword>
<evidence type="ECO:0000256" key="3">
    <source>
        <dbReference type="ARBA" id="ARBA00009492"/>
    </source>
</evidence>
<evidence type="ECO:0000256" key="9">
    <source>
        <dbReference type="ARBA" id="ARBA00022782"/>
    </source>
</evidence>
<protein>
    <recommendedName>
        <fullName evidence="16">Semaphorin-2A</fullName>
    </recommendedName>
</protein>
<keyword evidence="13" id="KW-1015">Disulfide bond</keyword>
<evidence type="ECO:0000256" key="18">
    <source>
        <dbReference type="SAM" id="MobiDB-lite"/>
    </source>
</evidence>
<dbReference type="InterPro" id="IPR016201">
    <property type="entry name" value="PSI"/>
</dbReference>
<name>A0AAD7YBQ3_MYTSE</name>
<dbReference type="EMBL" id="JARGEI010000024">
    <property type="protein sequence ID" value="KAJ8709228.1"/>
    <property type="molecule type" value="Genomic_DNA"/>
</dbReference>
<keyword evidence="5" id="KW-0964">Secreted</keyword>
<dbReference type="GO" id="GO:0007411">
    <property type="term" value="P:axon guidance"/>
    <property type="evidence" value="ECO:0007669"/>
    <property type="project" value="TreeGrafter"/>
</dbReference>
<dbReference type="Gene3D" id="3.30.1680.10">
    <property type="entry name" value="ligand-binding face of the semaphorins, domain 2"/>
    <property type="match status" value="1"/>
</dbReference>
<dbReference type="SUPFAM" id="SSF101912">
    <property type="entry name" value="Sema domain"/>
    <property type="match status" value="1"/>
</dbReference>
<evidence type="ECO:0000256" key="19">
    <source>
        <dbReference type="SAM" id="Phobius"/>
    </source>
</evidence>
<keyword evidence="10" id="KW-0524">Neurogenesis</keyword>
<reference evidence="22" key="1">
    <citation type="submission" date="2023-03" db="EMBL/GenBank/DDBJ databases">
        <title>Chromosome-level genomes of two armyworms, Mythimna separata and Mythimna loreyi, provide insights into the biosynthesis and reception of sex pheromones.</title>
        <authorList>
            <person name="Zhao H."/>
        </authorList>
    </citation>
    <scope>NUCLEOTIDE SEQUENCE</scope>
    <source>
        <strain evidence="22">BeijingLab</strain>
        <tissue evidence="22">Pupa</tissue>
    </source>
</reference>
<dbReference type="PANTHER" id="PTHR11036:SF79">
    <property type="entry name" value="SEMAPHORIN 5C, ISOFORM A"/>
    <property type="match status" value="1"/>
</dbReference>
<dbReference type="InterPro" id="IPR015943">
    <property type="entry name" value="WD40/YVTN_repeat-like_dom_sf"/>
</dbReference>
<keyword evidence="15" id="KW-0393">Immunoglobulin domain</keyword>
<dbReference type="FunFam" id="2.20.100.10:FF:000021">
    <property type="entry name" value="semaphorin-5B isoform X1"/>
    <property type="match status" value="1"/>
</dbReference>
<dbReference type="Proteomes" id="UP001231518">
    <property type="component" value="Chromosome 22"/>
</dbReference>
<dbReference type="PROSITE" id="PS50092">
    <property type="entry name" value="TSP1"/>
    <property type="match status" value="9"/>
</dbReference>
<evidence type="ECO:0000256" key="16">
    <source>
        <dbReference type="ARBA" id="ARBA00074148"/>
    </source>
</evidence>
<dbReference type="InterPro" id="IPR036383">
    <property type="entry name" value="TSP1_rpt_sf"/>
</dbReference>
<dbReference type="SUPFAM" id="SSF103575">
    <property type="entry name" value="Plexin repeat"/>
    <property type="match status" value="1"/>
</dbReference>
<evidence type="ECO:0000313" key="22">
    <source>
        <dbReference type="EMBL" id="KAJ8709228.1"/>
    </source>
</evidence>
<dbReference type="InterPro" id="IPR027231">
    <property type="entry name" value="Semaphorin"/>
</dbReference>
<evidence type="ECO:0000256" key="1">
    <source>
        <dbReference type="ARBA" id="ARBA00004167"/>
    </source>
</evidence>
<keyword evidence="23" id="KW-1185">Reference proteome</keyword>
<dbReference type="GO" id="GO:0030215">
    <property type="term" value="F:semaphorin receptor binding"/>
    <property type="evidence" value="ECO:0007669"/>
    <property type="project" value="InterPro"/>
</dbReference>
<dbReference type="InterPro" id="IPR057563">
    <property type="entry name" value="Sema5A/B-like_TSP-1"/>
</dbReference>
<comment type="caution">
    <text evidence="22">The sequence shown here is derived from an EMBL/GenBank/DDBJ whole genome shotgun (WGS) entry which is preliminary data.</text>
</comment>
<dbReference type="FunFam" id="2.20.100.10:FF:000001">
    <property type="entry name" value="semaphorin-5A isoform X1"/>
    <property type="match status" value="2"/>
</dbReference>
<dbReference type="SUPFAM" id="SSF82895">
    <property type="entry name" value="TSP-1 type 1 repeat"/>
    <property type="match status" value="4"/>
</dbReference>
<accession>A0AAD7YBQ3</accession>
<dbReference type="GO" id="GO:0071526">
    <property type="term" value="P:semaphorin-plexin signaling pathway"/>
    <property type="evidence" value="ECO:0007669"/>
    <property type="project" value="TreeGrafter"/>
</dbReference>
<dbReference type="Gene3D" id="2.130.10.10">
    <property type="entry name" value="YVTN repeat-like/Quinoprotein amine dehydrogenase"/>
    <property type="match status" value="1"/>
</dbReference>
<feature type="region of interest" description="Disordered" evidence="18">
    <location>
        <begin position="1564"/>
        <end position="1585"/>
    </location>
</feature>
<evidence type="ECO:0000259" key="21">
    <source>
        <dbReference type="PROSITE" id="PS51004"/>
    </source>
</evidence>
<sequence length="1585" mass="172990">MTWTVYKVAALILLSALSKGELPEDDFRIINRQDLLTTDHSDIFEDTSTGSFSQLLFDVARDQVIVGARDALFRLSLRGLGVLERADWPASSNKTKLCQMKGQTEHDCRNYIKVLLLHGHKLFACGTHAFSPVCSWREIESIRTVTEWVTGVANCPYNPHSNVTAILASNGEYYAGTPTDFASSDTAICRSQGAASHDSGMLRTTQYDLNWLNEPQFVGSFEDDQFVYFVFREVAVEFMNCGTIIYSRIARVCKNDPGGYLMMKENWSTFLKARLKCSVPGDVPFHYDEVQSVEYLPQEKILVATFTTPANSIVGSAVCIYSMSDIHAAFEGPYKVQDRPTSTWEPRSPSKQARDHFKCVPDSRIHEAIEYHRYHLMYESVQPVSGEPVFKLNSERFTHVTVDVTAAKNVDKQLVLYVATQAGNVLKLAILPKLDGACLVERWKLNSVNSSVEILTMQFVKDTMSVYIGGSDGVFRVSGLRCERYTSRSGCVLAHDPHCGWDDARERCVAALGRAQDPAFKQDTQACAQVDAQVDGGWSSWSEWEPCMQDGTSQSMYDDNKPDMCMCRTRRCDNPRPAYGGQPCEGASISVTNCTVHGGWSSWAGWSACSASCGIAIKSRRRTCSAPEPRFGGRVCVGLDIDDVYCNLPPCPDPSLAAVDGGWSDWGPWSPCTATAGPGCGPAGGWKERRRDCNNPPPKNGGADCEGLSTERLPCAMPPCEVRKATAWTPWVQIPGNESDGSYTEKRFKFQCRAPSPEQLKLSLVREDERYCTSRGRCTTERSTEDDTNWEAWGPWGPCTAPCGGGHQKRRRRCAKHPCHGSADMLRACNTQACTGEWSCWSEWSECSGECSNSPASASAAGHRTRTRLCLSPEGCADAGAALERRVCVNNCAGTVQCHVGASAATLPPVPARRDTGLARACVCRPRAVPTRAPRSRGASVSTTVQVLYSVMLERVQQLSRQCQRGGTQDSHAPVSVARGLCRRGRRAREARLCQQLCRYCTVSCWSECSNSPASASAAGHRTRTRLCLSPEGCADAGAALERRVCVNNCAGTVQCHVGASAATLPPVPARRDTGLARACVCRPRAVPTRAPRSRGASVSTTVQVLYSVMLERVQQLSRQCQRGGTQDSHAPVSVARGLCRRGRRAREARLCQQLCRYCTVSCWSECSNSPASASAAGHRTRTRLCLSPEGCADAGAALERRVCVNNCAGTVQCHVGASAATLPPVPARRDTGLARACVCRPRAVPTRAPRSRGASVSTTVQVLYSVMLERVQQLSRQCQRGGTQDSHAPVSVARGLCRRGRRAREARLCQQLCRYCTVSCWSECSNSPASASAAGHRTRTRLCLSPEGCADAGAALERRVCVNNCADSEAGWGEWAEWGPCTSGERVRKRACLAGACVGAQLQVARCADDDQDLDNELYAMPAYSQNVEMASFVTMSDNGSLSLGSIIGCVVGAFVMGCLVCLAGVIFCQRRGTRMPWHKQNRVPSSPHYITAKQNSYVTVPLKEVPRKAKRQPSFTGIGGPSGILLSKSNNIANANNHNTQATTPKLYPKAIANEYDSLGTLRRHSNQPNNKNNLDIEEDKFY</sequence>
<evidence type="ECO:0000256" key="4">
    <source>
        <dbReference type="ARBA" id="ARBA00022473"/>
    </source>
</evidence>
<evidence type="ECO:0000313" key="23">
    <source>
        <dbReference type="Proteomes" id="UP001231518"/>
    </source>
</evidence>
<evidence type="ECO:0000256" key="11">
    <source>
        <dbReference type="ARBA" id="ARBA00022989"/>
    </source>
</evidence>
<organism evidence="22 23">
    <name type="scientific">Mythimna separata</name>
    <name type="common">Oriental armyworm</name>
    <name type="synonym">Pseudaletia separata</name>
    <dbReference type="NCBI Taxonomy" id="271217"/>
    <lineage>
        <taxon>Eukaryota</taxon>
        <taxon>Metazoa</taxon>
        <taxon>Ecdysozoa</taxon>
        <taxon>Arthropoda</taxon>
        <taxon>Hexapoda</taxon>
        <taxon>Insecta</taxon>
        <taxon>Pterygota</taxon>
        <taxon>Neoptera</taxon>
        <taxon>Endopterygota</taxon>
        <taxon>Lepidoptera</taxon>
        <taxon>Glossata</taxon>
        <taxon>Ditrysia</taxon>
        <taxon>Noctuoidea</taxon>
        <taxon>Noctuidae</taxon>
        <taxon>Noctuinae</taxon>
        <taxon>Hadenini</taxon>
        <taxon>Mythimna</taxon>
    </lineage>
</organism>
<proteinExistence type="inferred from homology"/>
<keyword evidence="8" id="KW-0677">Repeat</keyword>
<dbReference type="PROSITE" id="PS51004">
    <property type="entry name" value="SEMA"/>
    <property type="match status" value="1"/>
</dbReference>
<dbReference type="GO" id="GO:0005886">
    <property type="term" value="C:plasma membrane"/>
    <property type="evidence" value="ECO:0007669"/>
    <property type="project" value="TreeGrafter"/>
</dbReference>
<dbReference type="GO" id="GO:0030335">
    <property type="term" value="P:positive regulation of cell migration"/>
    <property type="evidence" value="ECO:0007669"/>
    <property type="project" value="TreeGrafter"/>
</dbReference>
<evidence type="ECO:0000256" key="14">
    <source>
        <dbReference type="ARBA" id="ARBA00023180"/>
    </source>
</evidence>
<dbReference type="SMART" id="SM00630">
    <property type="entry name" value="Sema"/>
    <property type="match status" value="1"/>
</dbReference>
<dbReference type="InterPro" id="IPR036352">
    <property type="entry name" value="Semap_dom_sf"/>
</dbReference>
<dbReference type="FunFam" id="2.130.10.10:FF:000369">
    <property type="entry name" value="semaphorin-2A isoform X1"/>
    <property type="match status" value="1"/>
</dbReference>
<evidence type="ECO:0000256" key="13">
    <source>
        <dbReference type="ARBA" id="ARBA00023157"/>
    </source>
</evidence>
<evidence type="ECO:0000256" key="2">
    <source>
        <dbReference type="ARBA" id="ARBA00004613"/>
    </source>
</evidence>
<dbReference type="Pfam" id="PF01403">
    <property type="entry name" value="Sema"/>
    <property type="match status" value="1"/>
</dbReference>
<feature type="domain" description="Sema" evidence="21">
    <location>
        <begin position="27"/>
        <end position="479"/>
    </location>
</feature>
<dbReference type="Gene3D" id="2.20.100.10">
    <property type="entry name" value="Thrombospondin type-1 (TSP1) repeat"/>
    <property type="match status" value="4"/>
</dbReference>
<gene>
    <name evidence="22" type="ORF">PYW07_009054</name>
</gene>
<evidence type="ECO:0000256" key="20">
    <source>
        <dbReference type="SAM" id="SignalP"/>
    </source>
</evidence>
<evidence type="ECO:0000256" key="6">
    <source>
        <dbReference type="ARBA" id="ARBA00022692"/>
    </source>
</evidence>
<dbReference type="InterPro" id="IPR000884">
    <property type="entry name" value="TSP1_rpt"/>
</dbReference>
<keyword evidence="4" id="KW-0217">Developmental protein</keyword>
<comment type="caution">
    <text evidence="17">Lacks conserved residue(s) required for the propagation of feature annotation.</text>
</comment>
<keyword evidence="12 19" id="KW-0472">Membrane</keyword>
<dbReference type="InterPro" id="IPR001627">
    <property type="entry name" value="Semap_dom"/>
</dbReference>